<protein>
    <recommendedName>
        <fullName evidence="3">VWFA domain-containing protein</fullName>
    </recommendedName>
</protein>
<dbReference type="Proteomes" id="UP000245533">
    <property type="component" value="Unassembled WGS sequence"/>
</dbReference>
<dbReference type="PIRSF" id="PIRSF020634">
    <property type="entry name" value="TerY_vWA"/>
    <property type="match status" value="1"/>
</dbReference>
<evidence type="ECO:0000313" key="1">
    <source>
        <dbReference type="EMBL" id="PWN06369.1"/>
    </source>
</evidence>
<dbReference type="AlphaFoldDB" id="A0A316TSP8"/>
<keyword evidence="2" id="KW-1185">Reference proteome</keyword>
<reference evidence="1 2" key="1">
    <citation type="submission" date="2018-05" db="EMBL/GenBank/DDBJ databases">
        <title>Rhodohalobacter halophilus gen. nov., sp. nov., a moderately halophilic member of the family Balneolaceae.</title>
        <authorList>
            <person name="Liu Z.-W."/>
        </authorList>
    </citation>
    <scope>NUCLEOTIDE SEQUENCE [LARGE SCALE GENOMIC DNA]</scope>
    <source>
        <strain evidence="1 2">8A47</strain>
    </source>
</reference>
<dbReference type="Gene3D" id="3.40.50.410">
    <property type="entry name" value="von Willebrand factor, type A domain"/>
    <property type="match status" value="1"/>
</dbReference>
<evidence type="ECO:0008006" key="3">
    <source>
        <dbReference type="Google" id="ProtNLM"/>
    </source>
</evidence>
<name>A0A316TSP8_9BACT</name>
<dbReference type="InterPro" id="IPR011392">
    <property type="entry name" value="Tellurite-R_TerY"/>
</dbReference>
<dbReference type="SUPFAM" id="SSF53300">
    <property type="entry name" value="vWA-like"/>
    <property type="match status" value="1"/>
</dbReference>
<dbReference type="EMBL" id="QGGB01000007">
    <property type="protein sequence ID" value="PWN06369.1"/>
    <property type="molecule type" value="Genomic_DNA"/>
</dbReference>
<dbReference type="RefSeq" id="WP_109647162.1">
    <property type="nucleotide sequence ID" value="NZ_QGGB01000007.1"/>
</dbReference>
<evidence type="ECO:0000313" key="2">
    <source>
        <dbReference type="Proteomes" id="UP000245533"/>
    </source>
</evidence>
<accession>A0A316TSP8</accession>
<dbReference type="OrthoDB" id="9806395at2"/>
<dbReference type="InterPro" id="IPR036465">
    <property type="entry name" value="vWFA_dom_sf"/>
</dbReference>
<proteinExistence type="predicted"/>
<organism evidence="1 2">
    <name type="scientific">Rhodohalobacter mucosus</name>
    <dbReference type="NCBI Taxonomy" id="2079485"/>
    <lineage>
        <taxon>Bacteria</taxon>
        <taxon>Pseudomonadati</taxon>
        <taxon>Balneolota</taxon>
        <taxon>Balneolia</taxon>
        <taxon>Balneolales</taxon>
        <taxon>Balneolaceae</taxon>
        <taxon>Rhodohalobacter</taxon>
    </lineage>
</organism>
<gene>
    <name evidence="1" type="ORF">DDZ15_11145</name>
</gene>
<sequence>MPGKNDYIDVYPQDLESNEHELDSRFNEVNEGADLGYGKRLPLILILDTSSSMNGRFDGVKAIDELNEGLKILKSEIMKNEIARFVVEPQIITFGGMVNVLQDFTTIDNFTPPILKASGLTPLAEAINQGVDSLKNRLEAYDASGLDYYKSIIFLVTDGQQEPKNPTMMDIAVKKVHAVNDICTFFPVGTATANFNALQAFAVNQPVVELMNMDFKAMFEFISRSVTIISSSQPGQTLALPPANCFKPITA</sequence>
<comment type="caution">
    <text evidence="1">The sequence shown here is derived from an EMBL/GenBank/DDBJ whole genome shotgun (WGS) entry which is preliminary data.</text>
</comment>